<evidence type="ECO:0000313" key="2">
    <source>
        <dbReference type="EMBL" id="MBB5365726.1"/>
    </source>
</evidence>
<name>A0A7W8K1F6_9DEIO</name>
<dbReference type="EMBL" id="JACHFL010000021">
    <property type="protein sequence ID" value="MBB5365726.1"/>
    <property type="molecule type" value="Genomic_DNA"/>
</dbReference>
<proteinExistence type="predicted"/>
<reference evidence="2 3" key="1">
    <citation type="submission" date="2020-08" db="EMBL/GenBank/DDBJ databases">
        <title>Genomic Encyclopedia of Type Strains, Phase IV (KMG-IV): sequencing the most valuable type-strain genomes for metagenomic binning, comparative biology and taxonomic classification.</title>
        <authorList>
            <person name="Goeker M."/>
        </authorList>
    </citation>
    <scope>NUCLEOTIDE SEQUENCE [LARGE SCALE GENOMIC DNA]</scope>
    <source>
        <strain evidence="2 3">DSM 27939</strain>
    </source>
</reference>
<dbReference type="RefSeq" id="WP_184137464.1">
    <property type="nucleotide sequence ID" value="NZ_JACHFL010000021.1"/>
</dbReference>
<feature type="region of interest" description="Disordered" evidence="1">
    <location>
        <begin position="1"/>
        <end position="33"/>
    </location>
</feature>
<dbReference type="Proteomes" id="UP000552709">
    <property type="component" value="Unassembled WGS sequence"/>
</dbReference>
<protein>
    <submittedName>
        <fullName evidence="2">Uncharacterized protein</fullName>
    </submittedName>
</protein>
<evidence type="ECO:0000256" key="1">
    <source>
        <dbReference type="SAM" id="MobiDB-lite"/>
    </source>
</evidence>
<sequence>MSDNKREAEAVVSRSMPGWRVVSERPTSDTPRQADVALPSMATLRTKYLGAPSPRPSDSSGDGTVTQVVTVESDVSSDGEVRKLRERVGVRGGKVRWKTG</sequence>
<gene>
    <name evidence="2" type="ORF">HNQ08_004852</name>
</gene>
<comment type="caution">
    <text evidence="2">The sequence shown here is derived from an EMBL/GenBank/DDBJ whole genome shotgun (WGS) entry which is preliminary data.</text>
</comment>
<dbReference type="AlphaFoldDB" id="A0A7W8K1F6"/>
<evidence type="ECO:0000313" key="3">
    <source>
        <dbReference type="Proteomes" id="UP000552709"/>
    </source>
</evidence>
<keyword evidence="3" id="KW-1185">Reference proteome</keyword>
<accession>A0A7W8K1F6</accession>
<organism evidence="2 3">
    <name type="scientific">Deinococcus humi</name>
    <dbReference type="NCBI Taxonomy" id="662880"/>
    <lineage>
        <taxon>Bacteria</taxon>
        <taxon>Thermotogati</taxon>
        <taxon>Deinococcota</taxon>
        <taxon>Deinococci</taxon>
        <taxon>Deinococcales</taxon>
        <taxon>Deinococcaceae</taxon>
        <taxon>Deinococcus</taxon>
    </lineage>
</organism>